<keyword evidence="3" id="KW-0676">Redox-active center</keyword>
<dbReference type="GO" id="GO:0030313">
    <property type="term" value="C:cell envelope"/>
    <property type="evidence" value="ECO:0007669"/>
    <property type="project" value="UniProtKB-SubCell"/>
</dbReference>
<comment type="subcellular location">
    <subcellularLocation>
        <location evidence="1">Cell envelope</location>
    </subcellularLocation>
</comment>
<evidence type="ECO:0000313" key="5">
    <source>
        <dbReference type="EMBL" id="MBB3941979.1"/>
    </source>
</evidence>
<dbReference type="AlphaFoldDB" id="A0A840AUI8"/>
<keyword evidence="6" id="KW-1185">Reference proteome</keyword>
<name>A0A840AUI8_9SPHN</name>
<dbReference type="InterPro" id="IPR013740">
    <property type="entry name" value="Redoxin"/>
</dbReference>
<dbReference type="GO" id="GO:0016853">
    <property type="term" value="F:isomerase activity"/>
    <property type="evidence" value="ECO:0007669"/>
    <property type="project" value="UniProtKB-KW"/>
</dbReference>
<evidence type="ECO:0000256" key="2">
    <source>
        <dbReference type="ARBA" id="ARBA00022748"/>
    </source>
</evidence>
<keyword evidence="2" id="KW-0201">Cytochrome c-type biogenesis</keyword>
<proteinExistence type="predicted"/>
<dbReference type="CDD" id="cd02966">
    <property type="entry name" value="TlpA_like_family"/>
    <property type="match status" value="1"/>
</dbReference>
<reference evidence="5 6" key="1">
    <citation type="submission" date="2020-08" db="EMBL/GenBank/DDBJ databases">
        <title>Genomic Encyclopedia of Type Strains, Phase IV (KMG-IV): sequencing the most valuable type-strain genomes for metagenomic binning, comparative biology and taxonomic classification.</title>
        <authorList>
            <person name="Goeker M."/>
        </authorList>
    </citation>
    <scope>NUCLEOTIDE SEQUENCE [LARGE SCALE GENOMIC DNA]</scope>
    <source>
        <strain evidence="5 6">DSM 29050</strain>
    </source>
</reference>
<dbReference type="InterPro" id="IPR050553">
    <property type="entry name" value="Thioredoxin_ResA/DsbE_sf"/>
</dbReference>
<dbReference type="RefSeq" id="WP_246336998.1">
    <property type="nucleotide sequence ID" value="NZ_BAABBG010000001.1"/>
</dbReference>
<dbReference type="PANTHER" id="PTHR42852">
    <property type="entry name" value="THIOL:DISULFIDE INTERCHANGE PROTEIN DSBE"/>
    <property type="match status" value="1"/>
</dbReference>
<dbReference type="Gene3D" id="3.40.30.10">
    <property type="entry name" value="Glutaredoxin"/>
    <property type="match status" value="1"/>
</dbReference>
<evidence type="ECO:0000256" key="3">
    <source>
        <dbReference type="ARBA" id="ARBA00023284"/>
    </source>
</evidence>
<dbReference type="InterPro" id="IPR017937">
    <property type="entry name" value="Thioredoxin_CS"/>
</dbReference>
<gene>
    <name evidence="5" type="ORF">GGR91_000201</name>
</gene>
<evidence type="ECO:0000313" key="6">
    <source>
        <dbReference type="Proteomes" id="UP000581447"/>
    </source>
</evidence>
<organism evidence="5 6">
    <name type="scientific">Sphingorhabdus rigui</name>
    <dbReference type="NCBI Taxonomy" id="1282858"/>
    <lineage>
        <taxon>Bacteria</taxon>
        <taxon>Pseudomonadati</taxon>
        <taxon>Pseudomonadota</taxon>
        <taxon>Alphaproteobacteria</taxon>
        <taxon>Sphingomonadales</taxon>
        <taxon>Sphingomonadaceae</taxon>
        <taxon>Sphingorhabdus</taxon>
    </lineage>
</organism>
<dbReference type="PANTHER" id="PTHR42852:SF17">
    <property type="entry name" value="THIOREDOXIN-LIKE PROTEIN HI_1115"/>
    <property type="match status" value="1"/>
</dbReference>
<dbReference type="InterPro" id="IPR013766">
    <property type="entry name" value="Thioredoxin_domain"/>
</dbReference>
<keyword evidence="5" id="KW-0413">Isomerase</keyword>
<sequence length="197" mass="21049">MRFVIALILLVLAGCDKESEPKGQAQPASTAKAGASDKAEITLESANGMRASLSYTFAGQKAPSAPFADAQGQDVSLADFEGKPLLLNIWATWCAPCKAEMPTLDALAKLEKGRMHVIAVSQDLEGRAPVAAFFTETEVKNLEPYTDTDNALLTAFNNAIALPTTILYDSDGKEVWRVAGGVEWDDAEMAKLLRAAD</sequence>
<dbReference type="PROSITE" id="PS51352">
    <property type="entry name" value="THIOREDOXIN_2"/>
    <property type="match status" value="1"/>
</dbReference>
<dbReference type="GO" id="GO:0015036">
    <property type="term" value="F:disulfide oxidoreductase activity"/>
    <property type="evidence" value="ECO:0007669"/>
    <property type="project" value="UniProtKB-ARBA"/>
</dbReference>
<dbReference type="PROSITE" id="PS51257">
    <property type="entry name" value="PROKAR_LIPOPROTEIN"/>
    <property type="match status" value="1"/>
</dbReference>
<accession>A0A840AUI8</accession>
<dbReference type="EMBL" id="JACIEA010000001">
    <property type="protein sequence ID" value="MBB3941979.1"/>
    <property type="molecule type" value="Genomic_DNA"/>
</dbReference>
<dbReference type="SUPFAM" id="SSF52833">
    <property type="entry name" value="Thioredoxin-like"/>
    <property type="match status" value="1"/>
</dbReference>
<evidence type="ECO:0000259" key="4">
    <source>
        <dbReference type="PROSITE" id="PS51352"/>
    </source>
</evidence>
<evidence type="ECO:0000256" key="1">
    <source>
        <dbReference type="ARBA" id="ARBA00004196"/>
    </source>
</evidence>
<comment type="caution">
    <text evidence="5">The sequence shown here is derived from an EMBL/GenBank/DDBJ whole genome shotgun (WGS) entry which is preliminary data.</text>
</comment>
<dbReference type="Proteomes" id="UP000581447">
    <property type="component" value="Unassembled WGS sequence"/>
</dbReference>
<dbReference type="InterPro" id="IPR036249">
    <property type="entry name" value="Thioredoxin-like_sf"/>
</dbReference>
<feature type="domain" description="Thioredoxin" evidence="4">
    <location>
        <begin position="56"/>
        <end position="197"/>
    </location>
</feature>
<dbReference type="Pfam" id="PF08534">
    <property type="entry name" value="Redoxin"/>
    <property type="match status" value="1"/>
</dbReference>
<protein>
    <submittedName>
        <fullName evidence="5">Thiol-disulfide isomerase/thioredoxin</fullName>
    </submittedName>
</protein>
<dbReference type="GO" id="GO:0017004">
    <property type="term" value="P:cytochrome complex assembly"/>
    <property type="evidence" value="ECO:0007669"/>
    <property type="project" value="UniProtKB-KW"/>
</dbReference>
<dbReference type="PROSITE" id="PS00194">
    <property type="entry name" value="THIOREDOXIN_1"/>
    <property type="match status" value="1"/>
</dbReference>